<dbReference type="EMBL" id="JACEFG010000002">
    <property type="protein sequence ID" value="MBA2175605.1"/>
    <property type="molecule type" value="Genomic_DNA"/>
</dbReference>
<evidence type="ECO:0000313" key="3">
    <source>
        <dbReference type="EMBL" id="MBA2175605.1"/>
    </source>
</evidence>
<proteinExistence type="predicted"/>
<reference evidence="3 4" key="1">
    <citation type="journal article" date="2004" name="Extremophiles">
        <title>Halobacillus locisalis sp. nov., a halophilic bacterium isolated from a marine solar saltern of the Yellow Sea in Korea.</title>
        <authorList>
            <person name="Yoon J.H."/>
            <person name="Kang K.H."/>
            <person name="Oh T.K."/>
            <person name="Park Y.H."/>
        </authorList>
    </citation>
    <scope>NUCLEOTIDE SEQUENCE [LARGE SCALE GENOMIC DNA]</scope>
    <source>
        <strain evidence="3 4">KCTC 3788</strain>
    </source>
</reference>
<gene>
    <name evidence="3" type="ORF">H0266_11950</name>
</gene>
<keyword evidence="4" id="KW-1185">Reference proteome</keyword>
<evidence type="ECO:0000259" key="2">
    <source>
        <dbReference type="Pfam" id="PF22746"/>
    </source>
</evidence>
<dbReference type="Proteomes" id="UP000571017">
    <property type="component" value="Unassembled WGS sequence"/>
</dbReference>
<dbReference type="Pfam" id="PF22746">
    <property type="entry name" value="SHOCT-like_DUF2089-C"/>
    <property type="match status" value="1"/>
</dbReference>
<organism evidence="3 4">
    <name type="scientific">Halobacillus locisalis</name>
    <dbReference type="NCBI Taxonomy" id="220753"/>
    <lineage>
        <taxon>Bacteria</taxon>
        <taxon>Bacillati</taxon>
        <taxon>Bacillota</taxon>
        <taxon>Bacilli</taxon>
        <taxon>Bacillales</taxon>
        <taxon>Bacillaceae</taxon>
        <taxon>Halobacillus</taxon>
    </lineage>
</organism>
<feature type="domain" description="DUF4097" evidence="1">
    <location>
        <begin position="127"/>
        <end position="304"/>
    </location>
</feature>
<evidence type="ECO:0000259" key="1">
    <source>
        <dbReference type="Pfam" id="PF13349"/>
    </source>
</evidence>
<feature type="domain" description="YvlB/LiaX N-terminal" evidence="2">
    <location>
        <begin position="3"/>
        <end position="33"/>
    </location>
</feature>
<protein>
    <submittedName>
        <fullName evidence="3">DUF4097 family beta strand repeat protein</fullName>
    </submittedName>
</protein>
<dbReference type="Pfam" id="PF13349">
    <property type="entry name" value="DUF4097"/>
    <property type="match status" value="1"/>
</dbReference>
<comment type="caution">
    <text evidence="3">The sequence shown here is derived from an EMBL/GenBank/DDBJ whole genome shotgun (WGS) entry which is preliminary data.</text>
</comment>
<sequence length="340" mass="38008">MSEERMKILKMIEEGIISAEEGAELLKASSEFEEHRNSERRKYGILDFLDDAYEKIKNVDLDFSFGEYVEFDHTISLDQAPITDLDLLITNGSLDIKTWEEDYVKADFGVKVYQVNTKEQARQRFLEDGEFTLSGGLLRLASPSKQVKTDVSLTVPSQSYEFVKAYLANGHMELASLRSNHFHLKTANGKVALNKIKGDSCQVETGHGAISVVESDLETCKAETVHGEITLEGNYGKSEASAISGLVTVDHSGSRAYSGFYKTTTGHVQVTLPQEKRVNGVLRSHLGSIECPLENKTILKQQKEFMNKIEEFEAFPEHEDSFHIEAEAKTGSVTIKANRK</sequence>
<evidence type="ECO:0000313" key="4">
    <source>
        <dbReference type="Proteomes" id="UP000571017"/>
    </source>
</evidence>
<name>A0A838CV15_9BACI</name>
<dbReference type="RefSeq" id="WP_181472603.1">
    <property type="nucleotide sequence ID" value="NZ_JACEFG010000002.1"/>
</dbReference>
<dbReference type="InterPro" id="IPR025164">
    <property type="entry name" value="Toastrack_DUF4097"/>
</dbReference>
<dbReference type="InterPro" id="IPR053959">
    <property type="entry name" value="YvlB/LiaX_N"/>
</dbReference>
<accession>A0A838CV15</accession>
<dbReference type="AlphaFoldDB" id="A0A838CV15"/>